<evidence type="ECO:0000313" key="1">
    <source>
        <dbReference type="EMBL" id="KAH8016637.1"/>
    </source>
</evidence>
<proteinExistence type="predicted"/>
<organism evidence="1 2">
    <name type="scientific">Sphaerodactylus townsendi</name>
    <dbReference type="NCBI Taxonomy" id="933632"/>
    <lineage>
        <taxon>Eukaryota</taxon>
        <taxon>Metazoa</taxon>
        <taxon>Chordata</taxon>
        <taxon>Craniata</taxon>
        <taxon>Vertebrata</taxon>
        <taxon>Euteleostomi</taxon>
        <taxon>Lepidosauria</taxon>
        <taxon>Squamata</taxon>
        <taxon>Bifurcata</taxon>
        <taxon>Gekkota</taxon>
        <taxon>Sphaerodactylidae</taxon>
        <taxon>Sphaerodactylus</taxon>
    </lineage>
</organism>
<protein>
    <submittedName>
        <fullName evidence="1">Uncharacterized protein</fullName>
    </submittedName>
</protein>
<sequence length="147" mass="16727">MLHMRIRNKTLMRCRDIHMYQHLGKYFWAAHELLLKCLKMKLCKKEHCNYHFSFLVLTPALPYANIGDIIFNAHYPELPPDFIFGEDAEFLPDPSALHAHSKTMASPHRFLECRWAEASPVAGVVQIASSVPAPVLGWLALRAPSCG</sequence>
<evidence type="ECO:0000313" key="2">
    <source>
        <dbReference type="Proteomes" id="UP000827872"/>
    </source>
</evidence>
<dbReference type="EMBL" id="CM037614">
    <property type="protein sequence ID" value="KAH8016637.1"/>
    <property type="molecule type" value="Genomic_DNA"/>
</dbReference>
<accession>A0ACB8GAU8</accession>
<keyword evidence="2" id="KW-1185">Reference proteome</keyword>
<gene>
    <name evidence="1" type="ORF">K3G42_020675</name>
</gene>
<reference evidence="1" key="1">
    <citation type="submission" date="2021-08" db="EMBL/GenBank/DDBJ databases">
        <title>The first chromosome-level gecko genome reveals the dynamic sex chromosomes of Neotropical dwarf geckos (Sphaerodactylidae: Sphaerodactylus).</title>
        <authorList>
            <person name="Pinto B.J."/>
            <person name="Keating S.E."/>
            <person name="Gamble T."/>
        </authorList>
    </citation>
    <scope>NUCLEOTIDE SEQUENCE</scope>
    <source>
        <strain evidence="1">TG3544</strain>
    </source>
</reference>
<dbReference type="Proteomes" id="UP000827872">
    <property type="component" value="Linkage Group LG01"/>
</dbReference>
<name>A0ACB8GAU8_9SAUR</name>
<comment type="caution">
    <text evidence="1">The sequence shown here is derived from an EMBL/GenBank/DDBJ whole genome shotgun (WGS) entry which is preliminary data.</text>
</comment>